<evidence type="ECO:0000313" key="6">
    <source>
        <dbReference type="EMBL" id="GAA2176354.1"/>
    </source>
</evidence>
<feature type="domain" description="HTH tetR-type" evidence="5">
    <location>
        <begin position="5"/>
        <end position="65"/>
    </location>
</feature>
<keyword evidence="3" id="KW-0804">Transcription</keyword>
<dbReference type="PANTHER" id="PTHR47506">
    <property type="entry name" value="TRANSCRIPTIONAL REGULATORY PROTEIN"/>
    <property type="match status" value="1"/>
</dbReference>
<dbReference type="InterPro" id="IPR001647">
    <property type="entry name" value="HTH_TetR"/>
</dbReference>
<gene>
    <name evidence="6" type="ORF">GCM10009846_29840</name>
</gene>
<dbReference type="InterPro" id="IPR009057">
    <property type="entry name" value="Homeodomain-like_sf"/>
</dbReference>
<evidence type="ECO:0000256" key="3">
    <source>
        <dbReference type="ARBA" id="ARBA00023163"/>
    </source>
</evidence>
<evidence type="ECO:0000256" key="4">
    <source>
        <dbReference type="PROSITE-ProRule" id="PRU00335"/>
    </source>
</evidence>
<evidence type="ECO:0000256" key="2">
    <source>
        <dbReference type="ARBA" id="ARBA00023125"/>
    </source>
</evidence>
<comment type="caution">
    <text evidence="6">The sequence shown here is derived from an EMBL/GenBank/DDBJ whole genome shotgun (WGS) entry which is preliminary data.</text>
</comment>
<organism evidence="6 7">
    <name type="scientific">Agrococcus versicolor</name>
    <dbReference type="NCBI Taxonomy" id="501482"/>
    <lineage>
        <taxon>Bacteria</taxon>
        <taxon>Bacillati</taxon>
        <taxon>Actinomycetota</taxon>
        <taxon>Actinomycetes</taxon>
        <taxon>Micrococcales</taxon>
        <taxon>Microbacteriaceae</taxon>
        <taxon>Agrococcus</taxon>
    </lineage>
</organism>
<evidence type="ECO:0000256" key="1">
    <source>
        <dbReference type="ARBA" id="ARBA00023015"/>
    </source>
</evidence>
<dbReference type="Pfam" id="PF00440">
    <property type="entry name" value="TetR_N"/>
    <property type="match status" value="1"/>
</dbReference>
<dbReference type="Gene3D" id="1.10.357.10">
    <property type="entry name" value="Tetracycline Repressor, domain 2"/>
    <property type="match status" value="1"/>
</dbReference>
<dbReference type="InterPro" id="IPR036271">
    <property type="entry name" value="Tet_transcr_reg_TetR-rel_C_sf"/>
</dbReference>
<reference evidence="6 7" key="1">
    <citation type="journal article" date="2019" name="Int. J. Syst. Evol. Microbiol.">
        <title>The Global Catalogue of Microorganisms (GCM) 10K type strain sequencing project: providing services to taxonomists for standard genome sequencing and annotation.</title>
        <authorList>
            <consortium name="The Broad Institute Genomics Platform"/>
            <consortium name="The Broad Institute Genome Sequencing Center for Infectious Disease"/>
            <person name="Wu L."/>
            <person name="Ma J."/>
        </authorList>
    </citation>
    <scope>NUCLEOTIDE SEQUENCE [LARGE SCALE GENOMIC DNA]</scope>
    <source>
        <strain evidence="6 7">JCM 16026</strain>
    </source>
</reference>
<dbReference type="PANTHER" id="PTHR47506:SF1">
    <property type="entry name" value="HTH-TYPE TRANSCRIPTIONAL REGULATOR YJDC"/>
    <property type="match status" value="1"/>
</dbReference>
<dbReference type="RefSeq" id="WP_344344881.1">
    <property type="nucleotide sequence ID" value="NZ_BAAAQT010000008.1"/>
</dbReference>
<dbReference type="SUPFAM" id="SSF48498">
    <property type="entry name" value="Tetracyclin repressor-like, C-terminal domain"/>
    <property type="match status" value="1"/>
</dbReference>
<feature type="DNA-binding region" description="H-T-H motif" evidence="4">
    <location>
        <begin position="28"/>
        <end position="47"/>
    </location>
</feature>
<dbReference type="EMBL" id="BAAAQT010000008">
    <property type="protein sequence ID" value="GAA2176354.1"/>
    <property type="molecule type" value="Genomic_DNA"/>
</dbReference>
<proteinExistence type="predicted"/>
<keyword evidence="1" id="KW-0805">Transcription regulation</keyword>
<keyword evidence="2 4" id="KW-0238">DNA-binding</keyword>
<accession>A0ABN3AZG7</accession>
<keyword evidence="7" id="KW-1185">Reference proteome</keyword>
<protein>
    <submittedName>
        <fullName evidence="6">TetR/AcrR family transcriptional regulator</fullName>
    </submittedName>
</protein>
<dbReference type="SUPFAM" id="SSF46689">
    <property type="entry name" value="Homeodomain-like"/>
    <property type="match status" value="1"/>
</dbReference>
<name>A0ABN3AZG7_9MICO</name>
<dbReference type="Proteomes" id="UP001501599">
    <property type="component" value="Unassembled WGS sequence"/>
</dbReference>
<dbReference type="PRINTS" id="PR00455">
    <property type="entry name" value="HTHTETR"/>
</dbReference>
<dbReference type="PROSITE" id="PS50977">
    <property type="entry name" value="HTH_TETR_2"/>
    <property type="match status" value="1"/>
</dbReference>
<evidence type="ECO:0000313" key="7">
    <source>
        <dbReference type="Proteomes" id="UP001501599"/>
    </source>
</evidence>
<sequence length="189" mass="20063">MPDPSDDGRRIVEAADRLFYGRGIQAVGMDLVRAEAGVPLKRIYARFPSKEALVEAVMRHRMGIWDAGIAAAAASATTPRERLLAIYDFLDDWFRDDGFRGCGFINAFGELGAVSPAVAHLAQEQKASFQAYVAELVDRLGAAPSLAAQLSLLAEGAQTTAAIGGTPDAARHAREAATVLIDAALPARV</sequence>
<evidence type="ECO:0000259" key="5">
    <source>
        <dbReference type="PROSITE" id="PS50977"/>
    </source>
</evidence>